<dbReference type="SUPFAM" id="SSF56954">
    <property type="entry name" value="Outer membrane efflux proteins (OEP)"/>
    <property type="match status" value="1"/>
</dbReference>
<evidence type="ECO:0000256" key="5">
    <source>
        <dbReference type="ARBA" id="ARBA00022692"/>
    </source>
</evidence>
<evidence type="ECO:0000256" key="1">
    <source>
        <dbReference type="ARBA" id="ARBA00004442"/>
    </source>
</evidence>
<dbReference type="EMBL" id="NSKE01000013">
    <property type="protein sequence ID" value="PAU92776.1"/>
    <property type="molecule type" value="Genomic_DNA"/>
</dbReference>
<dbReference type="GO" id="GO:0015288">
    <property type="term" value="F:porin activity"/>
    <property type="evidence" value="ECO:0007669"/>
    <property type="project" value="TreeGrafter"/>
</dbReference>
<dbReference type="GO" id="GO:1990281">
    <property type="term" value="C:efflux pump complex"/>
    <property type="evidence" value="ECO:0007669"/>
    <property type="project" value="TreeGrafter"/>
</dbReference>
<dbReference type="RefSeq" id="WP_095607629.1">
    <property type="nucleotide sequence ID" value="NZ_NSKE01000013.1"/>
</dbReference>
<dbReference type="Proteomes" id="UP000218831">
    <property type="component" value="Unassembled WGS sequence"/>
</dbReference>
<keyword evidence="3" id="KW-0813">Transport</keyword>
<keyword evidence="11" id="KW-1185">Reference proteome</keyword>
<keyword evidence="5" id="KW-0812">Transmembrane</keyword>
<evidence type="ECO:0000256" key="3">
    <source>
        <dbReference type="ARBA" id="ARBA00022448"/>
    </source>
</evidence>
<accession>A0A2A2G4S2</accession>
<dbReference type="Gene3D" id="1.20.1600.10">
    <property type="entry name" value="Outer membrane efflux proteins (OEP)"/>
    <property type="match status" value="1"/>
</dbReference>
<evidence type="ECO:0000256" key="7">
    <source>
        <dbReference type="ARBA" id="ARBA00023237"/>
    </source>
</evidence>
<comment type="subcellular location">
    <subcellularLocation>
        <location evidence="1">Cell outer membrane</location>
    </subcellularLocation>
</comment>
<feature type="coiled-coil region" evidence="8">
    <location>
        <begin position="256"/>
        <end position="286"/>
    </location>
</feature>
<dbReference type="AlphaFoldDB" id="A0A2A2G4S2"/>
<name>A0A2A2G4S2_9BACT</name>
<organism evidence="10 11">
    <name type="scientific">Fodinibius salipaludis</name>
    <dbReference type="NCBI Taxonomy" id="2032627"/>
    <lineage>
        <taxon>Bacteria</taxon>
        <taxon>Pseudomonadati</taxon>
        <taxon>Balneolota</taxon>
        <taxon>Balneolia</taxon>
        <taxon>Balneolales</taxon>
        <taxon>Balneolaceae</taxon>
        <taxon>Fodinibius</taxon>
    </lineage>
</organism>
<feature type="signal peptide" evidence="9">
    <location>
        <begin position="1"/>
        <end position="20"/>
    </location>
</feature>
<evidence type="ECO:0000313" key="11">
    <source>
        <dbReference type="Proteomes" id="UP000218831"/>
    </source>
</evidence>
<feature type="coiled-coil region" evidence="8">
    <location>
        <begin position="120"/>
        <end position="179"/>
    </location>
</feature>
<evidence type="ECO:0000256" key="8">
    <source>
        <dbReference type="SAM" id="Coils"/>
    </source>
</evidence>
<dbReference type="Pfam" id="PF02321">
    <property type="entry name" value="OEP"/>
    <property type="match status" value="2"/>
</dbReference>
<feature type="coiled-coil region" evidence="8">
    <location>
        <begin position="375"/>
        <end position="402"/>
    </location>
</feature>
<keyword evidence="4" id="KW-1134">Transmembrane beta strand</keyword>
<keyword evidence="7" id="KW-0998">Cell outer membrane</keyword>
<keyword evidence="8" id="KW-0175">Coiled coil</keyword>
<keyword evidence="6" id="KW-0472">Membrane</keyword>
<sequence length="455" mass="51152">MRKGICLLFSVLMLSVVTHAQDSQPQKISLQEAIDIALENNYQLKQASNNLELAEKGIFSEYADFAPSISGNLSGSSRRGQQLVRQGDTQVFEDNVTNGLSGSLSADVSLFNGFENILSLRRSKADKLSSEESLQRAKENVIFNAASNFLQVLLDEQLVEIAKENLKASQKQLEQVKAQVEVGSRPTVDLYNQESTVASNELTLTQRENNLKMSRLALVRQLQIDPRGNYEFVSPEFEADSNIEVGGQEFNVDQLISNALDNRSDLKSEMADLTALELQLKQARYNLLPTLSASARLSSSYNDQYFGGGIPFSDQFYDQNFTTSIGLSLNIPIFNNWNRMNQIQTAKINLKNAKLGLENTRLQIIQEVTQAYNDYLSYQKELESTKKALRAAERTYETQQERYNVGASTLIELSDANANYIQAQSDNARALYNLIFQEKLLDYYIGKLDKEMSLN</sequence>
<evidence type="ECO:0000256" key="9">
    <source>
        <dbReference type="SAM" id="SignalP"/>
    </source>
</evidence>
<dbReference type="InterPro" id="IPR051906">
    <property type="entry name" value="TolC-like"/>
</dbReference>
<keyword evidence="9" id="KW-0732">Signal</keyword>
<dbReference type="OrthoDB" id="9811587at2"/>
<dbReference type="PANTHER" id="PTHR30026">
    <property type="entry name" value="OUTER MEMBRANE PROTEIN TOLC"/>
    <property type="match status" value="1"/>
</dbReference>
<protein>
    <recommendedName>
        <fullName evidence="12">Transporter</fullName>
    </recommendedName>
</protein>
<dbReference type="PANTHER" id="PTHR30026:SF20">
    <property type="entry name" value="OUTER MEMBRANE PROTEIN TOLC"/>
    <property type="match status" value="1"/>
</dbReference>
<evidence type="ECO:0000256" key="2">
    <source>
        <dbReference type="ARBA" id="ARBA00007613"/>
    </source>
</evidence>
<evidence type="ECO:0000313" key="10">
    <source>
        <dbReference type="EMBL" id="PAU92776.1"/>
    </source>
</evidence>
<evidence type="ECO:0000256" key="6">
    <source>
        <dbReference type="ARBA" id="ARBA00023136"/>
    </source>
</evidence>
<comment type="similarity">
    <text evidence="2">Belongs to the outer membrane factor (OMF) (TC 1.B.17) family.</text>
</comment>
<dbReference type="InterPro" id="IPR003423">
    <property type="entry name" value="OMP_efflux"/>
</dbReference>
<dbReference type="GO" id="GO:0009279">
    <property type="term" value="C:cell outer membrane"/>
    <property type="evidence" value="ECO:0007669"/>
    <property type="project" value="UniProtKB-SubCell"/>
</dbReference>
<proteinExistence type="inferred from homology"/>
<comment type="caution">
    <text evidence="10">The sequence shown here is derived from an EMBL/GenBank/DDBJ whole genome shotgun (WGS) entry which is preliminary data.</text>
</comment>
<gene>
    <name evidence="10" type="ORF">CK503_14895</name>
</gene>
<reference evidence="10 11" key="1">
    <citation type="submission" date="2017-08" db="EMBL/GenBank/DDBJ databases">
        <title>Aliifodinibius alkalisoli sp. nov., isolated from saline alkaline soil.</title>
        <authorList>
            <person name="Liu D."/>
            <person name="Zhang G."/>
        </authorList>
    </citation>
    <scope>NUCLEOTIDE SEQUENCE [LARGE SCALE GENOMIC DNA]</scope>
    <source>
        <strain evidence="10 11">WN023</strain>
    </source>
</reference>
<feature type="chain" id="PRO_5013330835" description="Transporter" evidence="9">
    <location>
        <begin position="21"/>
        <end position="455"/>
    </location>
</feature>
<dbReference type="GO" id="GO:0015562">
    <property type="term" value="F:efflux transmembrane transporter activity"/>
    <property type="evidence" value="ECO:0007669"/>
    <property type="project" value="InterPro"/>
</dbReference>
<evidence type="ECO:0008006" key="12">
    <source>
        <dbReference type="Google" id="ProtNLM"/>
    </source>
</evidence>
<evidence type="ECO:0000256" key="4">
    <source>
        <dbReference type="ARBA" id="ARBA00022452"/>
    </source>
</evidence>